<comment type="similarity">
    <text evidence="1">Belongs to the lipoxygenase family.</text>
</comment>
<dbReference type="CDD" id="cd01751">
    <property type="entry name" value="PLAT_LH2"/>
    <property type="match status" value="1"/>
</dbReference>
<evidence type="ECO:0000259" key="11">
    <source>
        <dbReference type="PROSITE" id="PS50095"/>
    </source>
</evidence>
<name>A0ABU6W7Q9_9FABA</name>
<evidence type="ECO:0000256" key="2">
    <source>
        <dbReference type="ARBA" id="ARBA00022516"/>
    </source>
</evidence>
<dbReference type="InterPro" id="IPR000907">
    <property type="entry name" value="LipOase"/>
</dbReference>
<dbReference type="SUPFAM" id="SSF49723">
    <property type="entry name" value="Lipase/lipooxygenase domain (PLAT/LH2 domain)"/>
    <property type="match status" value="1"/>
</dbReference>
<comment type="caution">
    <text evidence="13">The sequence shown here is derived from an EMBL/GenBank/DDBJ whole genome shotgun (WGS) entry which is preliminary data.</text>
</comment>
<keyword evidence="9" id="KW-0275">Fatty acid biosynthesis</keyword>
<evidence type="ECO:0000256" key="10">
    <source>
        <dbReference type="PROSITE-ProRule" id="PRU00152"/>
    </source>
</evidence>
<dbReference type="SUPFAM" id="SSF48484">
    <property type="entry name" value="Lipoxigenase"/>
    <property type="match status" value="1"/>
</dbReference>
<evidence type="ECO:0000256" key="9">
    <source>
        <dbReference type="ARBA" id="ARBA00023160"/>
    </source>
</evidence>
<dbReference type="Gene3D" id="4.10.375.10">
    <property type="entry name" value="Lipoxygenase-1, Domain 2"/>
    <property type="match status" value="1"/>
</dbReference>
<evidence type="ECO:0000256" key="7">
    <source>
        <dbReference type="ARBA" id="ARBA00023002"/>
    </source>
</evidence>
<gene>
    <name evidence="13" type="primary">LOX4_2</name>
    <name evidence="13" type="ORF">PIB30_024612</name>
</gene>
<evidence type="ECO:0000256" key="1">
    <source>
        <dbReference type="ARBA" id="ARBA00009419"/>
    </source>
</evidence>
<evidence type="ECO:0000313" key="14">
    <source>
        <dbReference type="Proteomes" id="UP001341840"/>
    </source>
</evidence>
<evidence type="ECO:0000259" key="12">
    <source>
        <dbReference type="PROSITE" id="PS51393"/>
    </source>
</evidence>
<reference evidence="13 14" key="1">
    <citation type="journal article" date="2023" name="Plants (Basel)">
        <title>Bridging the Gap: Combining Genomics and Transcriptomics Approaches to Understand Stylosanthes scabra, an Orphan Legume from the Brazilian Caatinga.</title>
        <authorList>
            <person name="Ferreira-Neto J.R.C."/>
            <person name="da Silva M.D."/>
            <person name="Binneck E."/>
            <person name="de Melo N.F."/>
            <person name="da Silva R.H."/>
            <person name="de Melo A.L.T.M."/>
            <person name="Pandolfi V."/>
            <person name="Bustamante F.O."/>
            <person name="Brasileiro-Vidal A.C."/>
            <person name="Benko-Iseppon A.M."/>
        </authorList>
    </citation>
    <scope>NUCLEOTIDE SEQUENCE [LARGE SCALE GENOMIC DNA]</scope>
    <source>
        <tissue evidence="13">Leaves</tissue>
    </source>
</reference>
<evidence type="ECO:0000256" key="8">
    <source>
        <dbReference type="ARBA" id="ARBA00023098"/>
    </source>
</evidence>
<organism evidence="13 14">
    <name type="scientific">Stylosanthes scabra</name>
    <dbReference type="NCBI Taxonomy" id="79078"/>
    <lineage>
        <taxon>Eukaryota</taxon>
        <taxon>Viridiplantae</taxon>
        <taxon>Streptophyta</taxon>
        <taxon>Embryophyta</taxon>
        <taxon>Tracheophyta</taxon>
        <taxon>Spermatophyta</taxon>
        <taxon>Magnoliopsida</taxon>
        <taxon>eudicotyledons</taxon>
        <taxon>Gunneridae</taxon>
        <taxon>Pentapetalae</taxon>
        <taxon>rosids</taxon>
        <taxon>fabids</taxon>
        <taxon>Fabales</taxon>
        <taxon>Fabaceae</taxon>
        <taxon>Papilionoideae</taxon>
        <taxon>50 kb inversion clade</taxon>
        <taxon>dalbergioids sensu lato</taxon>
        <taxon>Dalbergieae</taxon>
        <taxon>Pterocarpus clade</taxon>
        <taxon>Stylosanthes</taxon>
    </lineage>
</organism>
<keyword evidence="5" id="KW-0276">Fatty acid metabolism</keyword>
<dbReference type="InterPro" id="IPR001246">
    <property type="entry name" value="LipOase_plant"/>
</dbReference>
<proteinExistence type="inferred from homology"/>
<evidence type="ECO:0000256" key="3">
    <source>
        <dbReference type="ARBA" id="ARBA00022723"/>
    </source>
</evidence>
<dbReference type="InterPro" id="IPR042057">
    <property type="entry name" value="Lipoxy_PLAT/LH2"/>
</dbReference>
<keyword evidence="7" id="KW-0560">Oxidoreductase</keyword>
<evidence type="ECO:0000256" key="6">
    <source>
        <dbReference type="ARBA" id="ARBA00022964"/>
    </source>
</evidence>
<dbReference type="PANTHER" id="PTHR11771">
    <property type="entry name" value="LIPOXYGENASE"/>
    <property type="match status" value="1"/>
</dbReference>
<dbReference type="InterPro" id="IPR036392">
    <property type="entry name" value="PLAT/LH2_dom_sf"/>
</dbReference>
<feature type="domain" description="Lipoxygenase" evidence="12">
    <location>
        <begin position="137"/>
        <end position="223"/>
    </location>
</feature>
<evidence type="ECO:0000313" key="13">
    <source>
        <dbReference type="EMBL" id="MED6181981.1"/>
    </source>
</evidence>
<feature type="domain" description="PLAT" evidence="11">
    <location>
        <begin position="9"/>
        <end position="134"/>
    </location>
</feature>
<dbReference type="InterPro" id="IPR001024">
    <property type="entry name" value="PLAT/LH2_dom"/>
</dbReference>
<keyword evidence="8" id="KW-0443">Lipid metabolism</keyword>
<accession>A0ABU6W7Q9</accession>
<dbReference type="Pfam" id="PF01477">
    <property type="entry name" value="PLAT"/>
    <property type="match status" value="1"/>
</dbReference>
<keyword evidence="6" id="KW-0223">Dioxygenase</keyword>
<dbReference type="InterPro" id="IPR036226">
    <property type="entry name" value="LipOase_C_sf"/>
</dbReference>
<dbReference type="SMART" id="SM00308">
    <property type="entry name" value="LH2"/>
    <property type="match status" value="1"/>
</dbReference>
<dbReference type="InterPro" id="IPR013819">
    <property type="entry name" value="LipOase_C"/>
</dbReference>
<comment type="caution">
    <text evidence="10">Lacks conserved residue(s) required for the propagation of feature annotation.</text>
</comment>
<keyword evidence="2" id="KW-0444">Lipid biosynthesis</keyword>
<protein>
    <submittedName>
        <fullName evidence="13">Lox4p</fullName>
    </submittedName>
</protein>
<dbReference type="PROSITE" id="PS51393">
    <property type="entry name" value="LIPOXYGENASE_3"/>
    <property type="match status" value="1"/>
</dbReference>
<dbReference type="Pfam" id="PF00305">
    <property type="entry name" value="Lipoxygenase"/>
    <property type="match status" value="1"/>
</dbReference>
<dbReference type="PROSITE" id="PS50095">
    <property type="entry name" value="PLAT"/>
    <property type="match status" value="1"/>
</dbReference>
<evidence type="ECO:0000256" key="4">
    <source>
        <dbReference type="ARBA" id="ARBA00022767"/>
    </source>
</evidence>
<keyword evidence="14" id="KW-1185">Reference proteome</keyword>
<dbReference type="PRINTS" id="PR00468">
    <property type="entry name" value="PLTLPOXGNASE"/>
</dbReference>
<keyword evidence="3" id="KW-0479">Metal-binding</keyword>
<dbReference type="Proteomes" id="UP001341840">
    <property type="component" value="Unassembled WGS sequence"/>
</dbReference>
<evidence type="ECO:0000256" key="5">
    <source>
        <dbReference type="ARBA" id="ARBA00022832"/>
    </source>
</evidence>
<dbReference type="Gene3D" id="2.60.60.20">
    <property type="entry name" value="PLAT/LH2 domain"/>
    <property type="match status" value="1"/>
</dbReference>
<dbReference type="EMBL" id="JASCZI010181331">
    <property type="protein sequence ID" value="MED6181981.1"/>
    <property type="molecule type" value="Genomic_DNA"/>
</dbReference>
<sequence>MKKNVLDFNDFTASILDRVHELVGQHVSLQLISAINTDPGNGLKGKLGKEAYLKDWITTITPLTAGESAFKVTFDWDEDIGIPGAFLIRNNHHSEFYLRSLTLENVPGHGDIHFICNSWVYPSDKYEKDRIFFSNKTYLPNETPEALVKYREEELKCLRGNAEKEKLQEWDRVYDYAYYNDLGNPDKGSEYARPVLGGSTEYPYPRRGRTGRPHTTSEVIYIV</sequence>
<keyword evidence="4" id="KW-0925">Oxylipin biosynthesis</keyword>